<dbReference type="PATRIC" id="fig|1158606.3.peg.657"/>
<proteinExistence type="predicted"/>
<dbReference type="GeneID" id="78365739"/>
<keyword evidence="2" id="KW-1185">Reference proteome</keyword>
<name>R2PXF5_9ENTE</name>
<dbReference type="AlphaFoldDB" id="R2PXF5"/>
<protein>
    <submittedName>
        <fullName evidence="1">Uncharacterized protein</fullName>
    </submittedName>
</protein>
<evidence type="ECO:0000313" key="1">
    <source>
        <dbReference type="EMBL" id="EOH89157.1"/>
    </source>
</evidence>
<reference evidence="1 2" key="1">
    <citation type="submission" date="2013-02" db="EMBL/GenBank/DDBJ databases">
        <title>The Genome Sequence of Enterococcus asini ATCC_700915.</title>
        <authorList>
            <consortium name="The Broad Institute Genome Sequencing Platform"/>
            <consortium name="The Broad Institute Genome Sequencing Center for Infectious Disease"/>
            <person name="Earl A.M."/>
            <person name="Gilmore M.S."/>
            <person name="Lebreton F."/>
            <person name="Walker B."/>
            <person name="Young S.K."/>
            <person name="Zeng Q."/>
            <person name="Gargeya S."/>
            <person name="Fitzgerald M."/>
            <person name="Haas B."/>
            <person name="Abouelleil A."/>
            <person name="Alvarado L."/>
            <person name="Arachchi H.M."/>
            <person name="Berlin A.M."/>
            <person name="Chapman S.B."/>
            <person name="Dewar J."/>
            <person name="Goldberg J."/>
            <person name="Griggs A."/>
            <person name="Gujja S."/>
            <person name="Hansen M."/>
            <person name="Howarth C."/>
            <person name="Imamovic A."/>
            <person name="Larimer J."/>
            <person name="McCowan C."/>
            <person name="Murphy C."/>
            <person name="Neiman D."/>
            <person name="Pearson M."/>
            <person name="Priest M."/>
            <person name="Roberts A."/>
            <person name="Saif S."/>
            <person name="Shea T."/>
            <person name="Sisk P."/>
            <person name="Sykes S."/>
            <person name="Wortman J."/>
            <person name="Nusbaum C."/>
            <person name="Birren B."/>
        </authorList>
    </citation>
    <scope>NUCLEOTIDE SEQUENCE [LARGE SCALE GENOMIC DNA]</scope>
    <source>
        <strain evidence="1 2">ATCC 700915</strain>
    </source>
</reference>
<dbReference type="RefSeq" id="WP_010753347.1">
    <property type="nucleotide sequence ID" value="NZ_ASVU01000002.1"/>
</dbReference>
<accession>R2PXF5</accession>
<organism evidence="1 2">
    <name type="scientific">Enterococcus asini ATCC 700915</name>
    <dbReference type="NCBI Taxonomy" id="1158606"/>
    <lineage>
        <taxon>Bacteria</taxon>
        <taxon>Bacillati</taxon>
        <taxon>Bacillota</taxon>
        <taxon>Bacilli</taxon>
        <taxon>Lactobacillales</taxon>
        <taxon>Enterococcaceae</taxon>
        <taxon>Enterococcus</taxon>
    </lineage>
</organism>
<dbReference type="STRING" id="57732.RU94_GL001749"/>
<comment type="caution">
    <text evidence="1">The sequence shown here is derived from an EMBL/GenBank/DDBJ whole genome shotgun (WGS) entry which is preliminary data.</text>
</comment>
<gene>
    <name evidence="1" type="ORF">UAS_00696</name>
</gene>
<dbReference type="HOGENOM" id="CLU_2422281_0_0_9"/>
<sequence>MAKKKVQIPAEVIAMRKLMENSIKTCNTTSKSMDQLCYQFNVLKAGFGSNVVTLTDYTEAVGIKYATFAYNIAAYNKRQQAALGALAGETK</sequence>
<dbReference type="Proteomes" id="UP000013777">
    <property type="component" value="Unassembled WGS sequence"/>
</dbReference>
<dbReference type="EMBL" id="AJAP01000007">
    <property type="protein sequence ID" value="EOH89157.1"/>
    <property type="molecule type" value="Genomic_DNA"/>
</dbReference>
<evidence type="ECO:0000313" key="2">
    <source>
        <dbReference type="Proteomes" id="UP000013777"/>
    </source>
</evidence>